<dbReference type="Pfam" id="PF00467">
    <property type="entry name" value="KOW"/>
    <property type="match status" value="1"/>
</dbReference>
<dbReference type="Gene3D" id="2.30.30.30">
    <property type="match status" value="1"/>
</dbReference>
<dbReference type="GO" id="GO:0006412">
    <property type="term" value="P:translation"/>
    <property type="evidence" value="ECO:0007669"/>
    <property type="project" value="UniProtKB-UniRule"/>
</dbReference>
<evidence type="ECO:0000256" key="8">
    <source>
        <dbReference type="ARBA" id="ARBA00035206"/>
    </source>
</evidence>
<dbReference type="InterPro" id="IPR014722">
    <property type="entry name" value="Rib_uL2_dom2"/>
</dbReference>
<name>A0A1U7NGM7_9FIRM</name>
<dbReference type="GO" id="GO:1990904">
    <property type="term" value="C:ribonucleoprotein complex"/>
    <property type="evidence" value="ECO:0007669"/>
    <property type="project" value="UniProtKB-KW"/>
</dbReference>
<evidence type="ECO:0000256" key="5">
    <source>
        <dbReference type="ARBA" id="ARBA00022884"/>
    </source>
</evidence>
<proteinExistence type="inferred from homology"/>
<dbReference type="HAMAP" id="MF_01326_B">
    <property type="entry name" value="Ribosomal_uL24_B"/>
    <property type="match status" value="1"/>
</dbReference>
<organism evidence="13 14">
    <name type="scientific">Ileibacterium valens</name>
    <dbReference type="NCBI Taxonomy" id="1862668"/>
    <lineage>
        <taxon>Bacteria</taxon>
        <taxon>Bacillati</taxon>
        <taxon>Bacillota</taxon>
        <taxon>Erysipelotrichia</taxon>
        <taxon>Erysipelotrichales</taxon>
        <taxon>Erysipelotrichaceae</taxon>
        <taxon>Ileibacterium</taxon>
    </lineage>
</organism>
<dbReference type="EMBL" id="MPJW01000111">
    <property type="protein sequence ID" value="OLU40324.1"/>
    <property type="molecule type" value="Genomic_DNA"/>
</dbReference>
<dbReference type="Proteomes" id="UP000186341">
    <property type="component" value="Unassembled WGS sequence"/>
</dbReference>
<dbReference type="RefSeq" id="WP_075819058.1">
    <property type="nucleotide sequence ID" value="NZ_CAJUTZ010000038.1"/>
</dbReference>
<evidence type="ECO:0000313" key="14">
    <source>
        <dbReference type="Proteomes" id="UP000186341"/>
    </source>
</evidence>
<comment type="function">
    <text evidence="1 10">One of two assembly initiator proteins, it binds directly to the 5'-end of the 23S rRNA, where it nucleates assembly of the 50S subunit.</text>
</comment>
<evidence type="ECO:0000256" key="1">
    <source>
        <dbReference type="ARBA" id="ARBA00004072"/>
    </source>
</evidence>
<comment type="subunit">
    <text evidence="3 10">Part of the 50S ribosomal subunit.</text>
</comment>
<dbReference type="Pfam" id="PF17136">
    <property type="entry name" value="ribosomal_L24"/>
    <property type="match status" value="1"/>
</dbReference>
<dbReference type="PANTHER" id="PTHR12903">
    <property type="entry name" value="MITOCHONDRIAL RIBOSOMAL PROTEIN L24"/>
    <property type="match status" value="1"/>
</dbReference>
<keyword evidence="4 10" id="KW-0699">rRNA-binding</keyword>
<reference evidence="13 14" key="1">
    <citation type="submission" date="2016-11" db="EMBL/GenBank/DDBJ databases">
        <title>Description of two novel members of the family Erysipelotrichaceae: Ileibacterium lipovorans gen. nov., sp. nov. and Dubosiella newyorkensis, gen. nov., sp. nov.</title>
        <authorList>
            <person name="Cox L.M."/>
            <person name="Sohn J."/>
            <person name="Tyrrell K.L."/>
            <person name="Citron D.M."/>
            <person name="Lawson P.A."/>
            <person name="Patel N.B."/>
            <person name="Iizumi T."/>
            <person name="Perez-Perez G.I."/>
            <person name="Goldstein E.J."/>
            <person name="Blaser M.J."/>
        </authorList>
    </citation>
    <scope>NUCLEOTIDE SEQUENCE [LARGE SCALE GENOMIC DNA]</scope>
    <source>
        <strain evidence="13 14">NYU-BL-A3</strain>
    </source>
</reference>
<keyword evidence="14" id="KW-1185">Reference proteome</keyword>
<dbReference type="GeneID" id="82202631"/>
<protein>
    <recommendedName>
        <fullName evidence="8 10">Large ribosomal subunit protein uL24</fullName>
    </recommendedName>
</protein>
<evidence type="ECO:0000259" key="12">
    <source>
        <dbReference type="SMART" id="SM00739"/>
    </source>
</evidence>
<dbReference type="InterPro" id="IPR008991">
    <property type="entry name" value="Translation_prot_SH3-like_sf"/>
</dbReference>
<dbReference type="SUPFAM" id="SSF50104">
    <property type="entry name" value="Translation proteins SH3-like domain"/>
    <property type="match status" value="1"/>
</dbReference>
<dbReference type="NCBIfam" id="TIGR01079">
    <property type="entry name" value="rplX_bact"/>
    <property type="match status" value="1"/>
</dbReference>
<dbReference type="InterPro" id="IPR003256">
    <property type="entry name" value="Ribosomal_uL24"/>
</dbReference>
<dbReference type="InterPro" id="IPR005825">
    <property type="entry name" value="Ribosomal_uL24_CS"/>
</dbReference>
<sequence length="110" mass="12217">MLIRKGDKVQVITGSYKGTVGEVLKAFPKENKVIVEGVNVVKKHQKPTQQNPEGGIIEKEAKIHVSNVALYDEKAKTAGKVGIRIETDKDGNKVKVRYFKKSGNEIKDKK</sequence>
<evidence type="ECO:0000256" key="6">
    <source>
        <dbReference type="ARBA" id="ARBA00022980"/>
    </source>
</evidence>
<dbReference type="PROSITE" id="PS01108">
    <property type="entry name" value="RIBOSOMAL_L24"/>
    <property type="match status" value="1"/>
</dbReference>
<dbReference type="GO" id="GO:0019843">
    <property type="term" value="F:rRNA binding"/>
    <property type="evidence" value="ECO:0007669"/>
    <property type="project" value="UniProtKB-UniRule"/>
</dbReference>
<keyword evidence="6 10" id="KW-0689">Ribosomal protein</keyword>
<feature type="domain" description="KOW" evidence="12">
    <location>
        <begin position="2"/>
        <end position="29"/>
    </location>
</feature>
<evidence type="ECO:0000256" key="11">
    <source>
        <dbReference type="RuleBase" id="RU003477"/>
    </source>
</evidence>
<dbReference type="GO" id="GO:0005840">
    <property type="term" value="C:ribosome"/>
    <property type="evidence" value="ECO:0007669"/>
    <property type="project" value="UniProtKB-KW"/>
</dbReference>
<dbReference type="SMART" id="SM00739">
    <property type="entry name" value="KOW"/>
    <property type="match status" value="1"/>
</dbReference>
<evidence type="ECO:0000256" key="2">
    <source>
        <dbReference type="ARBA" id="ARBA00010618"/>
    </source>
</evidence>
<dbReference type="FunFam" id="2.30.30.30:FF:000004">
    <property type="entry name" value="50S ribosomal protein L24"/>
    <property type="match status" value="1"/>
</dbReference>
<accession>A0A1U7NGM7</accession>
<gene>
    <name evidence="10" type="primary">rplX</name>
    <name evidence="13" type="ORF">BO222_05315</name>
</gene>
<evidence type="ECO:0000256" key="10">
    <source>
        <dbReference type="HAMAP-Rule" id="MF_01326"/>
    </source>
</evidence>
<keyword evidence="5 10" id="KW-0694">RNA-binding</keyword>
<comment type="caution">
    <text evidence="13">The sequence shown here is derived from an EMBL/GenBank/DDBJ whole genome shotgun (WGS) entry which is preliminary data.</text>
</comment>
<dbReference type="InterPro" id="IPR041988">
    <property type="entry name" value="Ribosomal_uL24_KOW"/>
</dbReference>
<dbReference type="InterPro" id="IPR057264">
    <property type="entry name" value="Ribosomal_uL24_C"/>
</dbReference>
<comment type="function">
    <text evidence="9 10">One of the proteins that surrounds the polypeptide exit tunnel on the outside of the subunit.</text>
</comment>
<dbReference type="GO" id="GO:0003735">
    <property type="term" value="F:structural constituent of ribosome"/>
    <property type="evidence" value="ECO:0007669"/>
    <property type="project" value="InterPro"/>
</dbReference>
<evidence type="ECO:0000256" key="9">
    <source>
        <dbReference type="ARBA" id="ARBA00058688"/>
    </source>
</evidence>
<evidence type="ECO:0000256" key="3">
    <source>
        <dbReference type="ARBA" id="ARBA00011838"/>
    </source>
</evidence>
<dbReference type="CDD" id="cd06089">
    <property type="entry name" value="KOW_RPL26"/>
    <property type="match status" value="1"/>
</dbReference>
<comment type="similarity">
    <text evidence="2 10 11">Belongs to the universal ribosomal protein uL24 family.</text>
</comment>
<dbReference type="OrthoDB" id="9807419at2"/>
<evidence type="ECO:0000256" key="7">
    <source>
        <dbReference type="ARBA" id="ARBA00023274"/>
    </source>
</evidence>
<dbReference type="AlphaFoldDB" id="A0A1U7NGM7"/>
<keyword evidence="7 10" id="KW-0687">Ribonucleoprotein</keyword>
<evidence type="ECO:0000256" key="4">
    <source>
        <dbReference type="ARBA" id="ARBA00022730"/>
    </source>
</evidence>
<dbReference type="InterPro" id="IPR005824">
    <property type="entry name" value="KOW"/>
</dbReference>
<evidence type="ECO:0000313" key="13">
    <source>
        <dbReference type="EMBL" id="OLU40324.1"/>
    </source>
</evidence>